<evidence type="ECO:0000256" key="5">
    <source>
        <dbReference type="ARBA" id="ARBA00023273"/>
    </source>
</evidence>
<dbReference type="Pfam" id="PF11527">
    <property type="entry name" value="ARL2_Bind_BART"/>
    <property type="match status" value="1"/>
</dbReference>
<dbReference type="OrthoDB" id="431313at2759"/>
<feature type="domain" description="BART" evidence="6">
    <location>
        <begin position="4"/>
        <end position="116"/>
    </location>
</feature>
<protein>
    <recommendedName>
        <fullName evidence="6">BART domain-containing protein</fullName>
    </recommendedName>
</protein>
<gene>
    <name evidence="7" type="ORF">SNAT2548_LOCUS21732</name>
</gene>
<evidence type="ECO:0000256" key="3">
    <source>
        <dbReference type="ARBA" id="ARBA00022490"/>
    </source>
</evidence>
<evidence type="ECO:0000313" key="7">
    <source>
        <dbReference type="EMBL" id="CAE7399172.1"/>
    </source>
</evidence>
<evidence type="ECO:0000256" key="1">
    <source>
        <dbReference type="ARBA" id="ARBA00004138"/>
    </source>
</evidence>
<dbReference type="InterPro" id="IPR042541">
    <property type="entry name" value="BART_sf"/>
</dbReference>
<evidence type="ECO:0000259" key="6">
    <source>
        <dbReference type="Pfam" id="PF11527"/>
    </source>
</evidence>
<keyword evidence="5" id="KW-0966">Cell projection</keyword>
<dbReference type="InterPro" id="IPR023379">
    <property type="entry name" value="BART_dom"/>
</dbReference>
<dbReference type="Gene3D" id="1.20.1520.10">
    <property type="entry name" value="ADP-ribosylation factor-like 2-binding protein, domain"/>
    <property type="match status" value="1"/>
</dbReference>
<proteinExistence type="predicted"/>
<dbReference type="GO" id="GO:0005737">
    <property type="term" value="C:cytoplasm"/>
    <property type="evidence" value="ECO:0007669"/>
    <property type="project" value="UniProtKB-SubCell"/>
</dbReference>
<evidence type="ECO:0000256" key="4">
    <source>
        <dbReference type="ARBA" id="ARBA00023069"/>
    </source>
</evidence>
<sequence length="169" mass="18626">MSSLLDPLAQWLEANAIQGELEAYVRKHAAAFAERDEYDHACFDIYRGYDALVRRILTEFLEEIRSDAHLCAVGSQATPERLLSELRQEGAALRRDAAGKRLQELLEITSFEEFAAAAGRLRRQAETEAACLLAGMAVRVAGGASRASPDARLEALEPDALRAFGPPRR</sequence>
<keyword evidence="4" id="KW-0969">Cilium</keyword>
<organism evidence="7 8">
    <name type="scientific">Symbiodinium natans</name>
    <dbReference type="NCBI Taxonomy" id="878477"/>
    <lineage>
        <taxon>Eukaryota</taxon>
        <taxon>Sar</taxon>
        <taxon>Alveolata</taxon>
        <taxon>Dinophyceae</taxon>
        <taxon>Suessiales</taxon>
        <taxon>Symbiodiniaceae</taxon>
        <taxon>Symbiodinium</taxon>
    </lineage>
</organism>
<accession>A0A812QQW2</accession>
<keyword evidence="8" id="KW-1185">Reference proteome</keyword>
<dbReference type="Proteomes" id="UP000604046">
    <property type="component" value="Unassembled WGS sequence"/>
</dbReference>
<name>A0A812QQW2_9DINO</name>
<evidence type="ECO:0000313" key="8">
    <source>
        <dbReference type="Proteomes" id="UP000604046"/>
    </source>
</evidence>
<dbReference type="AlphaFoldDB" id="A0A812QQW2"/>
<dbReference type="EMBL" id="CAJNDS010002262">
    <property type="protein sequence ID" value="CAE7399172.1"/>
    <property type="molecule type" value="Genomic_DNA"/>
</dbReference>
<evidence type="ECO:0000256" key="2">
    <source>
        <dbReference type="ARBA" id="ARBA00004496"/>
    </source>
</evidence>
<dbReference type="GO" id="GO:0005929">
    <property type="term" value="C:cilium"/>
    <property type="evidence" value="ECO:0007669"/>
    <property type="project" value="UniProtKB-SubCell"/>
</dbReference>
<comment type="caution">
    <text evidence="7">The sequence shown here is derived from an EMBL/GenBank/DDBJ whole genome shotgun (WGS) entry which is preliminary data.</text>
</comment>
<comment type="subcellular location">
    <subcellularLocation>
        <location evidence="1">Cell projection</location>
        <location evidence="1">Cilium</location>
    </subcellularLocation>
    <subcellularLocation>
        <location evidence="2">Cytoplasm</location>
    </subcellularLocation>
</comment>
<reference evidence="7" key="1">
    <citation type="submission" date="2021-02" db="EMBL/GenBank/DDBJ databases">
        <authorList>
            <person name="Dougan E. K."/>
            <person name="Rhodes N."/>
            <person name="Thang M."/>
            <person name="Chan C."/>
        </authorList>
    </citation>
    <scope>NUCLEOTIDE SEQUENCE</scope>
</reference>
<keyword evidence="3" id="KW-0963">Cytoplasm</keyword>